<dbReference type="CDD" id="cd10519">
    <property type="entry name" value="SET_EZH"/>
    <property type="match status" value="1"/>
</dbReference>
<dbReference type="SMART" id="SM01114">
    <property type="entry name" value="CXC"/>
    <property type="match status" value="1"/>
</dbReference>
<dbReference type="SUPFAM" id="SSF82199">
    <property type="entry name" value="SET domain"/>
    <property type="match status" value="1"/>
</dbReference>
<feature type="region of interest" description="Disordered" evidence="8">
    <location>
        <begin position="199"/>
        <end position="224"/>
    </location>
</feature>
<evidence type="ECO:0000256" key="4">
    <source>
        <dbReference type="ARBA" id="ARBA00023015"/>
    </source>
</evidence>
<keyword evidence="1" id="KW-0489">Methyltransferase</keyword>
<evidence type="ECO:0000256" key="6">
    <source>
        <dbReference type="ARBA" id="ARBA00048568"/>
    </source>
</evidence>
<dbReference type="InterPro" id="IPR026489">
    <property type="entry name" value="CXC_dom"/>
</dbReference>
<dbReference type="InterPro" id="IPR041355">
    <property type="entry name" value="Pre-SET_CXC"/>
</dbReference>
<feature type="region of interest" description="Disordered" evidence="8">
    <location>
        <begin position="391"/>
        <end position="461"/>
    </location>
</feature>
<feature type="region of interest" description="Disordered" evidence="8">
    <location>
        <begin position="541"/>
        <end position="565"/>
    </location>
</feature>
<feature type="domain" description="SET" evidence="10">
    <location>
        <begin position="788"/>
        <end position="903"/>
    </location>
</feature>
<sequence length="942" mass="105061">MATTSSSTAFAIAAPLLSSFPAEAAPSITQEGVHVRDLENMHAKVAGTLEKLKKQVQADRQVYIKMRVESNREQLKKYTEELAKLNNSPKQLSKGQELEGLESLCLHNERVLGNLSNTDESGDKDGKSGPDESNVDKPMPIIFGSCLPGAKTAVRPLKLPKVENVPPYTTWIYLDRNQRMTEDQSVVGRRRIYYDSDGNETLIASDSEEEDAGEEDDKEEAKHEFTKGEDSIIWMAVQELGVSPMLLEELAALVGTKHEDIEARYDILLREAEKKVDTRLQEIKVPETCNVVKSLSPEDKQTQPKDLLAAMDSFDNLFCRRCLVFDCRLHGCSQAIVHPSERQQPWSNIEDGIPLPCSKHCCLLILPSNSGRNFVQTDALAGLKVNKRKQDLLKSSQKQQDLSSQNEDGDDLDMEHKRSKTTSGGEIAPSSYRQGVLDSTSKETVESSQKTTQGVVPLMQRDESEELKELLSPSRKSLLCQPKEAGMQGEGNRGDRPVDVGSDKLSSKWLCLTRDKHTEGSDKVEGGFPLEAESKELIPSKKNNVPAPLSMDSEEETRTNVSARGKGKVEVANNWTMLEMGLYEKGLQIFGKNSCLIAKNLLKGFKSCAEVAQYTLEQEASGDGPDAIFASAEFTKTMQDIDAQNRARMYGGRRKGRVRKLKYTWKSVVHPLIRKRMANGKDQPCRQYTPCSCLFTCGKQCPCLLNGTCCEKYCGCSKSCKNRFRGCHCAKSQCCSRQCPCFAAGRECDPDVCRNCWVGCGDGTLGGPALRGDSYDCRNMKVMLKQQQRVLLGRSDVAGWGAFLKNPVGKHEYLGEYTGELISHREADKRGKIYDRENSSFLFNLNDQYVLDACRKGDKLKFANHSPNPNCHAKVIMVSGDHRVGIFAKERILAGDEIFYDYRYEADRAPIWAKKQDDPNQKVQDLPTTSGRARKLPEGKPF</sequence>
<evidence type="ECO:0000256" key="7">
    <source>
        <dbReference type="SAM" id="Coils"/>
    </source>
</evidence>
<gene>
    <name evidence="12" type="ORF">CSSPJE1EN1_LOCUS2163</name>
</gene>
<dbReference type="Gene3D" id="2.170.270.10">
    <property type="entry name" value="SET domain"/>
    <property type="match status" value="1"/>
</dbReference>
<evidence type="ECO:0000256" key="3">
    <source>
        <dbReference type="ARBA" id="ARBA00022691"/>
    </source>
</evidence>
<evidence type="ECO:0008006" key="14">
    <source>
        <dbReference type="Google" id="ProtNLM"/>
    </source>
</evidence>
<keyword evidence="13" id="KW-1185">Reference proteome</keyword>
<dbReference type="EMBL" id="OZ020105">
    <property type="protein sequence ID" value="CAK9256685.1"/>
    <property type="molecule type" value="Genomic_DNA"/>
</dbReference>
<dbReference type="SMART" id="SM00317">
    <property type="entry name" value="SET"/>
    <property type="match status" value="1"/>
</dbReference>
<dbReference type="PANTHER" id="PTHR45747:SF4">
    <property type="entry name" value="HISTONE-LYSINE N-METHYLTRANSFERASE E(Z)"/>
    <property type="match status" value="1"/>
</dbReference>
<dbReference type="InterPro" id="IPR033467">
    <property type="entry name" value="Tesmin/TSO1-like_CXC"/>
</dbReference>
<proteinExistence type="predicted"/>
<dbReference type="PANTHER" id="PTHR45747">
    <property type="entry name" value="HISTONE-LYSINE N-METHYLTRANSFERASE E(Z)"/>
    <property type="match status" value="1"/>
</dbReference>
<keyword evidence="7" id="KW-0175">Coiled coil</keyword>
<evidence type="ECO:0000313" key="13">
    <source>
        <dbReference type="Proteomes" id="UP001497444"/>
    </source>
</evidence>
<feature type="signal peptide" evidence="9">
    <location>
        <begin position="1"/>
        <end position="24"/>
    </location>
</feature>
<evidence type="ECO:0000313" key="12">
    <source>
        <dbReference type="EMBL" id="CAK9256685.1"/>
    </source>
</evidence>
<dbReference type="InterPro" id="IPR058609">
    <property type="entry name" value="HTH_CLF-like"/>
</dbReference>
<feature type="compositionally biased region" description="Low complexity" evidence="8">
    <location>
        <begin position="393"/>
        <end position="405"/>
    </location>
</feature>
<evidence type="ECO:0000256" key="8">
    <source>
        <dbReference type="SAM" id="MobiDB-lite"/>
    </source>
</evidence>
<protein>
    <recommendedName>
        <fullName evidence="14">[Histone H3]-lysine(27) N-trimethyltransferase</fullName>
    </recommendedName>
</protein>
<accession>A0ABP0VQD3</accession>
<feature type="coiled-coil region" evidence="7">
    <location>
        <begin position="35"/>
        <end position="88"/>
    </location>
</feature>
<feature type="region of interest" description="Disordered" evidence="8">
    <location>
        <begin position="112"/>
        <end position="139"/>
    </location>
</feature>
<dbReference type="PROSITE" id="PS51633">
    <property type="entry name" value="CXC"/>
    <property type="match status" value="1"/>
</dbReference>
<comment type="catalytic activity">
    <reaction evidence="6">
        <text>L-lysyl(27)-[histone H3] + 3 S-adenosyl-L-methionine = N(6),N(6),N(6)-trimethyl-L-lysyl(27)-[histone H3] + 3 S-adenosyl-L-homocysteine + 3 H(+)</text>
        <dbReference type="Rhea" id="RHEA:60292"/>
        <dbReference type="Rhea" id="RHEA-COMP:15535"/>
        <dbReference type="Rhea" id="RHEA-COMP:15548"/>
        <dbReference type="ChEBI" id="CHEBI:15378"/>
        <dbReference type="ChEBI" id="CHEBI:29969"/>
        <dbReference type="ChEBI" id="CHEBI:57856"/>
        <dbReference type="ChEBI" id="CHEBI:59789"/>
        <dbReference type="ChEBI" id="CHEBI:61961"/>
        <dbReference type="EC" id="2.1.1.356"/>
    </reaction>
</comment>
<keyword evidence="2" id="KW-0808">Transferase</keyword>
<dbReference type="Pfam" id="PF00856">
    <property type="entry name" value="SET"/>
    <property type="match status" value="1"/>
</dbReference>
<feature type="compositionally biased region" description="Acidic residues" evidence="8">
    <location>
        <begin position="206"/>
        <end position="218"/>
    </location>
</feature>
<feature type="compositionally biased region" description="Basic and acidic residues" evidence="8">
    <location>
        <begin position="911"/>
        <end position="920"/>
    </location>
</feature>
<dbReference type="InterPro" id="IPR046341">
    <property type="entry name" value="SET_dom_sf"/>
</dbReference>
<feature type="compositionally biased region" description="Basic and acidic residues" evidence="8">
    <location>
        <begin position="121"/>
        <end position="130"/>
    </location>
</feature>
<evidence type="ECO:0000256" key="5">
    <source>
        <dbReference type="ARBA" id="ARBA00023163"/>
    </source>
</evidence>
<dbReference type="PROSITE" id="PS50280">
    <property type="entry name" value="SET"/>
    <property type="match status" value="1"/>
</dbReference>
<organism evidence="12 13">
    <name type="scientific">Sphagnum jensenii</name>
    <dbReference type="NCBI Taxonomy" id="128206"/>
    <lineage>
        <taxon>Eukaryota</taxon>
        <taxon>Viridiplantae</taxon>
        <taxon>Streptophyta</taxon>
        <taxon>Embryophyta</taxon>
        <taxon>Bryophyta</taxon>
        <taxon>Sphagnophytina</taxon>
        <taxon>Sphagnopsida</taxon>
        <taxon>Sphagnales</taxon>
        <taxon>Sphagnaceae</taxon>
        <taxon>Sphagnum</taxon>
    </lineage>
</organism>
<keyword evidence="5" id="KW-0804">Transcription</keyword>
<feature type="region of interest" description="Disordered" evidence="8">
    <location>
        <begin position="911"/>
        <end position="942"/>
    </location>
</feature>
<dbReference type="InterPro" id="IPR001214">
    <property type="entry name" value="SET_dom"/>
</dbReference>
<dbReference type="InterPro" id="IPR045318">
    <property type="entry name" value="EZH1/2-like"/>
</dbReference>
<evidence type="ECO:0000259" key="10">
    <source>
        <dbReference type="PROSITE" id="PS50280"/>
    </source>
</evidence>
<dbReference type="Pfam" id="PF25996">
    <property type="entry name" value="HTH_CLF_N"/>
    <property type="match status" value="1"/>
</dbReference>
<keyword evidence="4" id="KW-0805">Transcription regulation</keyword>
<evidence type="ECO:0000256" key="9">
    <source>
        <dbReference type="SAM" id="SignalP"/>
    </source>
</evidence>
<dbReference type="Pfam" id="PF18264">
    <property type="entry name" value="preSET_CXC"/>
    <property type="match status" value="1"/>
</dbReference>
<evidence type="ECO:0000256" key="1">
    <source>
        <dbReference type="ARBA" id="ARBA00022603"/>
    </source>
</evidence>
<feature type="compositionally biased region" description="Polar residues" evidence="8">
    <location>
        <begin position="921"/>
        <end position="931"/>
    </location>
</feature>
<dbReference type="Proteomes" id="UP001497444">
    <property type="component" value="Chromosome 10"/>
</dbReference>
<evidence type="ECO:0000256" key="2">
    <source>
        <dbReference type="ARBA" id="ARBA00022679"/>
    </source>
</evidence>
<evidence type="ECO:0000259" key="11">
    <source>
        <dbReference type="PROSITE" id="PS51633"/>
    </source>
</evidence>
<name>A0ABP0VQD3_9BRYO</name>
<feature type="domain" description="CXC" evidence="11">
    <location>
        <begin position="674"/>
        <end position="773"/>
    </location>
</feature>
<reference evidence="12" key="1">
    <citation type="submission" date="2024-02" db="EMBL/GenBank/DDBJ databases">
        <authorList>
            <consortium name="ELIXIR-Norway"/>
            <consortium name="Elixir Norway"/>
        </authorList>
    </citation>
    <scope>NUCLEOTIDE SEQUENCE</scope>
</reference>
<keyword evidence="3" id="KW-0949">S-adenosyl-L-methionine</keyword>
<keyword evidence="9" id="KW-0732">Signal</keyword>
<dbReference type="InterPro" id="IPR025778">
    <property type="entry name" value="Hist-Lys_N-MeTrfase_plant"/>
</dbReference>
<dbReference type="PROSITE" id="PS51576">
    <property type="entry name" value="SAM_MT43_EZ"/>
    <property type="match status" value="1"/>
</dbReference>
<feature type="chain" id="PRO_5046337219" description="[Histone H3]-lysine(27) N-trimethyltransferase" evidence="9">
    <location>
        <begin position="25"/>
        <end position="942"/>
    </location>
</feature>